<keyword evidence="2" id="KW-0408">Iron</keyword>
<dbReference type="RefSeq" id="WP_058482809.1">
    <property type="nucleotide sequence ID" value="NZ_CAAAII010000002.1"/>
</dbReference>
<evidence type="ECO:0000256" key="2">
    <source>
        <dbReference type="ARBA" id="ARBA00023004"/>
    </source>
</evidence>
<protein>
    <submittedName>
        <fullName evidence="3">Phytanoyl-CoA dioxygenase</fullName>
    </submittedName>
</protein>
<proteinExistence type="predicted"/>
<reference evidence="3 4" key="1">
    <citation type="submission" date="2015-11" db="EMBL/GenBank/DDBJ databases">
        <title>Genomic analysis of 38 Legionella species identifies large and diverse effector repertoires.</title>
        <authorList>
            <person name="Burstein D."/>
            <person name="Amaro F."/>
            <person name="Zusman T."/>
            <person name="Lifshitz Z."/>
            <person name="Cohen O."/>
            <person name="Gilbert J.A."/>
            <person name="Pupko T."/>
            <person name="Shuman H.A."/>
            <person name="Segal G."/>
        </authorList>
    </citation>
    <scope>NUCLEOTIDE SEQUENCE [LARGE SCALE GENOMIC DNA]</scope>
    <source>
        <strain evidence="3 4">Mt.St.Helens-9</strain>
    </source>
</reference>
<dbReference type="PATRIC" id="fig|452.5.peg.949"/>
<dbReference type="GO" id="GO:0005506">
    <property type="term" value="F:iron ion binding"/>
    <property type="evidence" value="ECO:0007669"/>
    <property type="project" value="UniProtKB-ARBA"/>
</dbReference>
<dbReference type="PANTHER" id="PTHR20883">
    <property type="entry name" value="PHYTANOYL-COA DIOXYGENASE DOMAIN CONTAINING 1"/>
    <property type="match status" value="1"/>
</dbReference>
<gene>
    <name evidence="3" type="ORF">Lspi_0868</name>
</gene>
<accession>A0A0W0Z6F8</accession>
<dbReference type="STRING" id="452.Lspi_0868"/>
<evidence type="ECO:0000313" key="3">
    <source>
        <dbReference type="EMBL" id="KTD64701.1"/>
    </source>
</evidence>
<dbReference type="Proteomes" id="UP000054877">
    <property type="component" value="Unassembled WGS sequence"/>
</dbReference>
<keyword evidence="3" id="KW-0223">Dioxygenase</keyword>
<dbReference type="PANTHER" id="PTHR20883:SF15">
    <property type="entry name" value="PHYTANOYL-COA DIOXYGENASE DOMAIN-CONTAINING PROTEIN 1"/>
    <property type="match status" value="1"/>
</dbReference>
<name>A0A0W0Z6F8_LEGSP</name>
<dbReference type="GO" id="GO:0016706">
    <property type="term" value="F:2-oxoglutarate-dependent dioxygenase activity"/>
    <property type="evidence" value="ECO:0007669"/>
    <property type="project" value="UniProtKB-ARBA"/>
</dbReference>
<dbReference type="SUPFAM" id="SSF51197">
    <property type="entry name" value="Clavaminate synthase-like"/>
    <property type="match status" value="1"/>
</dbReference>
<evidence type="ECO:0000313" key="4">
    <source>
        <dbReference type="Proteomes" id="UP000054877"/>
    </source>
</evidence>
<dbReference type="OrthoDB" id="9791262at2"/>
<keyword evidence="4" id="KW-1185">Reference proteome</keyword>
<dbReference type="EMBL" id="LNYX01000012">
    <property type="protein sequence ID" value="KTD64701.1"/>
    <property type="molecule type" value="Genomic_DNA"/>
</dbReference>
<evidence type="ECO:0000256" key="1">
    <source>
        <dbReference type="ARBA" id="ARBA00022723"/>
    </source>
</evidence>
<dbReference type="Pfam" id="PF05721">
    <property type="entry name" value="PhyH"/>
    <property type="match status" value="1"/>
</dbReference>
<keyword evidence="1" id="KW-0479">Metal-binding</keyword>
<dbReference type="AlphaFoldDB" id="A0A0W0Z6F8"/>
<keyword evidence="3" id="KW-0560">Oxidoreductase</keyword>
<dbReference type="Gene3D" id="2.60.120.620">
    <property type="entry name" value="q2cbj1_9rhob like domain"/>
    <property type="match status" value="1"/>
</dbReference>
<organism evidence="3 4">
    <name type="scientific">Legionella spiritensis</name>
    <dbReference type="NCBI Taxonomy" id="452"/>
    <lineage>
        <taxon>Bacteria</taxon>
        <taxon>Pseudomonadati</taxon>
        <taxon>Pseudomonadota</taxon>
        <taxon>Gammaproteobacteria</taxon>
        <taxon>Legionellales</taxon>
        <taxon>Legionellaceae</taxon>
        <taxon>Legionella</taxon>
    </lineage>
</organism>
<comment type="caution">
    <text evidence="3">The sequence shown here is derived from an EMBL/GenBank/DDBJ whole genome shotgun (WGS) entry which is preliminary data.</text>
</comment>
<dbReference type="InterPro" id="IPR008775">
    <property type="entry name" value="Phytyl_CoA_dOase-like"/>
</dbReference>
<sequence length="291" mass="33271">MDLSPAQIDRFLREGYLVIENFFSRDVCETLMKRMEHIIAGHKETIPATVFSTRTNEHALTDYFLNSGDRIHFFFEPGAFDNANTLIHPLEKSLNKVGHALHEKDSVFRQYSYDPRIKTICRQLGFKKTCLLQSMYIFKQPRIGAEVRCHQDATFLHARNSPVIGFWLALEDATTENGCLQVLPTPHTTPLKKKMFRSPDDVISFEEYDATPWSEEHCISLEVKQGSLVLLHGHLPHKSHANLSDKSRHAYTLHAIDADNPYPDSNWLRCPQGLPQWPDPSFPLSGDAVTN</sequence>